<gene>
    <name evidence="1" type="ORF">ACFQ3N_00880</name>
</gene>
<dbReference type="Proteomes" id="UP001597040">
    <property type="component" value="Unassembled WGS sequence"/>
</dbReference>
<proteinExistence type="predicted"/>
<reference evidence="2" key="1">
    <citation type="journal article" date="2019" name="Int. J. Syst. Evol. Microbiol.">
        <title>The Global Catalogue of Microorganisms (GCM) 10K type strain sequencing project: providing services to taxonomists for standard genome sequencing and annotation.</title>
        <authorList>
            <consortium name="The Broad Institute Genomics Platform"/>
            <consortium name="The Broad Institute Genome Sequencing Center for Infectious Disease"/>
            <person name="Wu L."/>
            <person name="Ma J."/>
        </authorList>
    </citation>
    <scope>NUCLEOTIDE SEQUENCE [LARGE SCALE GENOMIC DNA]</scope>
    <source>
        <strain evidence="2">CCUG 56754</strain>
    </source>
</reference>
<dbReference type="RefSeq" id="WP_390358649.1">
    <property type="nucleotide sequence ID" value="NZ_JBHTKJ010000001.1"/>
</dbReference>
<accession>A0ABW3LF10</accession>
<evidence type="ECO:0000313" key="2">
    <source>
        <dbReference type="Proteomes" id="UP001597040"/>
    </source>
</evidence>
<organism evidence="1 2">
    <name type="scientific">Virgibacillus byunsanensis</name>
    <dbReference type="NCBI Taxonomy" id="570945"/>
    <lineage>
        <taxon>Bacteria</taxon>
        <taxon>Bacillati</taxon>
        <taxon>Bacillota</taxon>
        <taxon>Bacilli</taxon>
        <taxon>Bacillales</taxon>
        <taxon>Bacillaceae</taxon>
        <taxon>Virgibacillus</taxon>
    </lineage>
</organism>
<sequence>MKKLLIALFFMLILGFSFIGVTNSPIDIEENVDHDDQSAIIESY</sequence>
<evidence type="ECO:0008006" key="3">
    <source>
        <dbReference type="Google" id="ProtNLM"/>
    </source>
</evidence>
<comment type="caution">
    <text evidence="1">The sequence shown here is derived from an EMBL/GenBank/DDBJ whole genome shotgun (WGS) entry which is preliminary data.</text>
</comment>
<evidence type="ECO:0000313" key="1">
    <source>
        <dbReference type="EMBL" id="MFD1036981.1"/>
    </source>
</evidence>
<dbReference type="EMBL" id="JBHTKJ010000001">
    <property type="protein sequence ID" value="MFD1036981.1"/>
    <property type="molecule type" value="Genomic_DNA"/>
</dbReference>
<keyword evidence="2" id="KW-1185">Reference proteome</keyword>
<protein>
    <recommendedName>
        <fullName evidence="3">Aspartate phosphatase</fullName>
    </recommendedName>
</protein>
<name>A0ABW3LF10_9BACI</name>